<dbReference type="Gene3D" id="3.90.226.10">
    <property type="entry name" value="2-enoyl-CoA Hydratase, Chain A, domain 1"/>
    <property type="match status" value="2"/>
</dbReference>
<dbReference type="FunFam" id="1.50.10.20:FF:000006">
    <property type="entry name" value="Mannan endo-1,6-alpha-mannosidase"/>
    <property type="match status" value="1"/>
</dbReference>
<dbReference type="InterPro" id="IPR045190">
    <property type="entry name" value="MCCB/AccD1-like"/>
</dbReference>
<comment type="catalytic activity">
    <reaction evidence="1">
        <text>Random hydrolysis of (1-&gt;6)-alpha-D-mannosidic linkages in unbranched (1-&gt;6)-mannans.</text>
        <dbReference type="EC" id="3.2.1.101"/>
    </reaction>
</comment>
<keyword evidence="17" id="KW-0812">Transmembrane</keyword>
<dbReference type="PROSITE" id="PS50980">
    <property type="entry name" value="COA_CT_NTER"/>
    <property type="match status" value="1"/>
</dbReference>
<dbReference type="FunFam" id="3.90.226.10:FF:000007">
    <property type="entry name" value="Methylcrotonoyl-CoA carboxylase subunit beta"/>
    <property type="match status" value="1"/>
</dbReference>
<evidence type="ECO:0000256" key="1">
    <source>
        <dbReference type="ARBA" id="ARBA00001452"/>
    </source>
</evidence>
<evidence type="ECO:0000259" key="19">
    <source>
        <dbReference type="PROSITE" id="PS50989"/>
    </source>
</evidence>
<dbReference type="EC" id="3.2.1.101" evidence="5"/>
<dbReference type="STRING" id="1231657.A0A1Y2A401"/>
<comment type="similarity">
    <text evidence="3">Belongs to the AccD/PCCB family.</text>
</comment>
<proteinExistence type="inferred from homology"/>
<evidence type="ECO:0000256" key="14">
    <source>
        <dbReference type="ARBA" id="ARBA00031404"/>
    </source>
</evidence>
<gene>
    <name evidence="20" type="ORF">BCR34DRAFT_611002</name>
</gene>
<comment type="catalytic activity">
    <reaction evidence="15">
        <text>3-methylbut-2-enoyl-CoA + hydrogencarbonate + ATP = 3-methyl-(2E)-glutaconyl-CoA + ADP + phosphate + H(+)</text>
        <dbReference type="Rhea" id="RHEA:13589"/>
        <dbReference type="ChEBI" id="CHEBI:15378"/>
        <dbReference type="ChEBI" id="CHEBI:17544"/>
        <dbReference type="ChEBI" id="CHEBI:30616"/>
        <dbReference type="ChEBI" id="CHEBI:43474"/>
        <dbReference type="ChEBI" id="CHEBI:57344"/>
        <dbReference type="ChEBI" id="CHEBI:57346"/>
        <dbReference type="ChEBI" id="CHEBI:456216"/>
        <dbReference type="EC" id="6.4.1.4"/>
    </reaction>
</comment>
<dbReference type="GO" id="GO:0008496">
    <property type="term" value="F:mannan endo-1,6-alpha-mannosidase activity"/>
    <property type="evidence" value="ECO:0007669"/>
    <property type="project" value="UniProtKB-EC"/>
</dbReference>
<dbReference type="GO" id="GO:0005975">
    <property type="term" value="P:carbohydrate metabolic process"/>
    <property type="evidence" value="ECO:0007669"/>
    <property type="project" value="InterPro"/>
</dbReference>
<feature type="domain" description="CoA carboxyltransferase N-terminal" evidence="18">
    <location>
        <begin position="71"/>
        <end position="328"/>
    </location>
</feature>
<protein>
    <recommendedName>
        <fullName evidence="14">3-methylcrotonyl-CoA carboxylase 2</fullName>
        <ecNumber evidence="5">3.2.1.101</ecNumber>
        <ecNumber evidence="12">6.4.1.4</ecNumber>
    </recommendedName>
    <alternativeName>
        <fullName evidence="13">3-methylcrotonyl-CoA:carbon dioxide ligase subunit beta</fullName>
    </alternativeName>
</protein>
<evidence type="ECO:0000256" key="13">
    <source>
        <dbReference type="ARBA" id="ARBA00031237"/>
    </source>
</evidence>
<evidence type="ECO:0000256" key="11">
    <source>
        <dbReference type="ARBA" id="ARBA00025711"/>
    </source>
</evidence>
<dbReference type="SUPFAM" id="SSF52096">
    <property type="entry name" value="ClpP/crotonase"/>
    <property type="match status" value="2"/>
</dbReference>
<dbReference type="AlphaFoldDB" id="A0A1Y2A401"/>
<dbReference type="UniPathway" id="UPA00363">
    <property type="reaction ID" value="UER00861"/>
</dbReference>
<dbReference type="FunFam" id="3.90.226.10:FF:000004">
    <property type="entry name" value="Methylcrotonoyl-CoA carboxylase beta chain"/>
    <property type="match status" value="1"/>
</dbReference>
<evidence type="ECO:0000313" key="21">
    <source>
        <dbReference type="Proteomes" id="UP000193144"/>
    </source>
</evidence>
<comment type="subcellular location">
    <subcellularLocation>
        <location evidence="2">Endomembrane system</location>
    </subcellularLocation>
</comment>
<dbReference type="InterPro" id="IPR029045">
    <property type="entry name" value="ClpP/crotonase-like_dom_sf"/>
</dbReference>
<dbReference type="GO" id="GO:0012505">
    <property type="term" value="C:endomembrane system"/>
    <property type="evidence" value="ECO:0007669"/>
    <property type="project" value="UniProtKB-SubCell"/>
</dbReference>
<dbReference type="Pfam" id="PF01039">
    <property type="entry name" value="Carboxyl_trans"/>
    <property type="match status" value="1"/>
</dbReference>
<dbReference type="InterPro" id="IPR034733">
    <property type="entry name" value="AcCoA_carboxyl_beta"/>
</dbReference>
<evidence type="ECO:0000256" key="12">
    <source>
        <dbReference type="ARBA" id="ARBA00026116"/>
    </source>
</evidence>
<dbReference type="GO" id="GO:0016740">
    <property type="term" value="F:transferase activity"/>
    <property type="evidence" value="ECO:0007669"/>
    <property type="project" value="UniProtKB-KW"/>
</dbReference>
<dbReference type="EC" id="6.4.1.4" evidence="12"/>
<name>A0A1Y2A401_9PLEO</name>
<accession>A0A1Y2A401</accession>
<evidence type="ECO:0000256" key="7">
    <source>
        <dbReference type="ARBA" id="ARBA00022801"/>
    </source>
</evidence>
<organism evidence="20 21">
    <name type="scientific">Clohesyomyces aquaticus</name>
    <dbReference type="NCBI Taxonomy" id="1231657"/>
    <lineage>
        <taxon>Eukaryota</taxon>
        <taxon>Fungi</taxon>
        <taxon>Dikarya</taxon>
        <taxon>Ascomycota</taxon>
        <taxon>Pezizomycotina</taxon>
        <taxon>Dothideomycetes</taxon>
        <taxon>Pleosporomycetidae</taxon>
        <taxon>Pleosporales</taxon>
        <taxon>Lindgomycetaceae</taxon>
        <taxon>Clohesyomyces</taxon>
    </lineage>
</organism>
<dbReference type="PANTHER" id="PTHR22855:SF13">
    <property type="entry name" value="METHYLCROTONOYL-COA CARBOXYLASE BETA CHAIN, MITOCHONDRIAL"/>
    <property type="match status" value="1"/>
</dbReference>
<comment type="pathway">
    <text evidence="11">Amino-acid degradation; L-leucine degradation; (S)-3-hydroxy-3-methylglutaryl-CoA from 3-isovaleryl-CoA: step 2/3.</text>
</comment>
<feature type="transmembrane region" description="Helical" evidence="17">
    <location>
        <begin position="971"/>
        <end position="992"/>
    </location>
</feature>
<evidence type="ECO:0000256" key="16">
    <source>
        <dbReference type="SAM" id="MobiDB-lite"/>
    </source>
</evidence>
<dbReference type="Gene3D" id="1.50.10.20">
    <property type="match status" value="1"/>
</dbReference>
<evidence type="ECO:0000256" key="4">
    <source>
        <dbReference type="ARBA" id="ARBA00009699"/>
    </source>
</evidence>
<keyword evidence="21" id="KW-1185">Reference proteome</keyword>
<keyword evidence="7" id="KW-0378">Hydrolase</keyword>
<dbReference type="PANTHER" id="PTHR22855">
    <property type="entry name" value="ACETYL, PROPIONYL, PYRUVATE, AND GLUTACONYL CARBOXYLASE-RELATED"/>
    <property type="match status" value="1"/>
</dbReference>
<keyword evidence="20" id="KW-0808">Transferase</keyword>
<evidence type="ECO:0000256" key="17">
    <source>
        <dbReference type="SAM" id="Phobius"/>
    </source>
</evidence>
<evidence type="ECO:0000256" key="10">
    <source>
        <dbReference type="ARBA" id="ARBA00023295"/>
    </source>
</evidence>
<keyword evidence="10" id="KW-0326">Glycosidase</keyword>
<dbReference type="InterPro" id="IPR011763">
    <property type="entry name" value="COA_CT_C"/>
</dbReference>
<feature type="domain" description="CoA carboxyltransferase C-terminal" evidence="19">
    <location>
        <begin position="331"/>
        <end position="572"/>
    </location>
</feature>
<dbReference type="InterPro" id="IPR011762">
    <property type="entry name" value="COA_CT_N"/>
</dbReference>
<dbReference type="SUPFAM" id="SSF48208">
    <property type="entry name" value="Six-hairpin glycosidases"/>
    <property type="match status" value="1"/>
</dbReference>
<keyword evidence="17" id="KW-1133">Transmembrane helix</keyword>
<evidence type="ECO:0000256" key="5">
    <source>
        <dbReference type="ARBA" id="ARBA00012350"/>
    </source>
</evidence>
<dbReference type="EMBL" id="MCFA01000013">
    <property type="protein sequence ID" value="ORY17236.1"/>
    <property type="molecule type" value="Genomic_DNA"/>
</dbReference>
<evidence type="ECO:0000256" key="15">
    <source>
        <dbReference type="ARBA" id="ARBA00052347"/>
    </source>
</evidence>
<evidence type="ECO:0000313" key="20">
    <source>
        <dbReference type="EMBL" id="ORY17236.1"/>
    </source>
</evidence>
<comment type="similarity">
    <text evidence="4">Belongs to the glycosyl hydrolase 76 family.</text>
</comment>
<evidence type="ECO:0000256" key="9">
    <source>
        <dbReference type="ARBA" id="ARBA00023180"/>
    </source>
</evidence>
<dbReference type="PROSITE" id="PS50989">
    <property type="entry name" value="COA_CT_CTER"/>
    <property type="match status" value="1"/>
</dbReference>
<dbReference type="GO" id="GO:0006552">
    <property type="term" value="P:L-leucine catabolic process"/>
    <property type="evidence" value="ECO:0007669"/>
    <property type="project" value="UniProtKB-UniPathway"/>
</dbReference>
<keyword evidence="8 17" id="KW-0472">Membrane</keyword>
<evidence type="ECO:0000259" key="18">
    <source>
        <dbReference type="PROSITE" id="PS50980"/>
    </source>
</evidence>
<evidence type="ECO:0000256" key="8">
    <source>
        <dbReference type="ARBA" id="ARBA00023136"/>
    </source>
</evidence>
<dbReference type="GO" id="GO:1905202">
    <property type="term" value="C:methylcrotonoyl-CoA carboxylase complex"/>
    <property type="evidence" value="ECO:0007669"/>
    <property type="project" value="TreeGrafter"/>
</dbReference>
<feature type="compositionally biased region" description="Polar residues" evidence="16">
    <location>
        <begin position="936"/>
        <end position="947"/>
    </location>
</feature>
<evidence type="ECO:0000256" key="6">
    <source>
        <dbReference type="ARBA" id="ARBA00022729"/>
    </source>
</evidence>
<keyword evidence="9" id="KW-0325">Glycoprotein</keyword>
<sequence>MASKAPSREALAVLRLTIRPSFRPRPQCFHQRVHFRRIATFTHSHHADAVSVIPTAVDTSSADFKENKKQMDEAMARLTSLHSKIAQGGSQKAREKHTQRGKMLVRDRITALIDPGTTFLEFSQLAGFEVYPGEDVPAAGIVTGFGTVSGVNCVIVANDSTVKGGTYYPITVKKHLRAQAIAQENRLPCIYLVDSGGANLPHQADVFPDKEHFGRIFYNQARMSSQGIPQISVVMGPCTAGGAYVPSMSDESIIVQEQGHIFLAGPPLVKAATGEVVSAEDLGGGKLHSEISGVTDYLAVDDAHALVLARRSISNLNWHRNLSAVQSTTPTYKEPLYDAEELSGIVGTNLRRQIPAHEIIARIVDGSSFAEFKPGYGSTLVTGFAKIYGHPVGIVANNGILFSESSLKGAHFVQLCGKRHIPLIFLQNISGFMVGADAEKGGIAKNGAKLVTAVSCVEVPKFTVVFGSSAGAGNYGMCGRAYSPRFLFAWPNARTSVMGAEQLSSVMEAVGKKVDPDLKERIERESEATFGSARLWDDGIIPPQHTRRVLGMSLQAAMGESVKSAAKTVAKDLFSMYASSTSGGNIISGIPGLLQYPPYYWWEAGAMFGQFVDYWYYTNDTTYNDMVKAGILNQIGDSANLMPANQSKDEGNDDQLFWAFTAMSAAELGFPNPPDNKPGWLTLAQSVFNQLVSRWDPATCGGGLRWQIYQWITGFNYKNTAANGGMFQLGARLALYTGNATYAKWAETAFDWMLQSPLITKDFQIYDGTDVLKGCVDADQLQWTYNYGILIAGAAYMYNYTNGNSTWETRLSGMLSHISKFFPKEQNGVLVEACEITQKCNVDQWSFKASLSRWLAVTAQVAPFTAPQILPLLQASAVAAARQCNGHGLAGTTASETLCGSRWYYNESDGNVGVGQQMSALGIIQANLIREAKGPLTSNTGGTSQGNPAAGTGASAPAAPTFDEVTMADRAGAGILTALVVLGITGGGWWLVSF</sequence>
<feature type="region of interest" description="Disordered" evidence="16">
    <location>
        <begin position="935"/>
        <end position="956"/>
    </location>
</feature>
<dbReference type="InterPro" id="IPR008928">
    <property type="entry name" value="6-hairpin_glycosidase_sf"/>
</dbReference>
<dbReference type="Proteomes" id="UP000193144">
    <property type="component" value="Unassembled WGS sequence"/>
</dbReference>
<keyword evidence="6" id="KW-0732">Signal</keyword>
<dbReference type="GO" id="GO:0005739">
    <property type="term" value="C:mitochondrion"/>
    <property type="evidence" value="ECO:0007669"/>
    <property type="project" value="TreeGrafter"/>
</dbReference>
<dbReference type="OrthoDB" id="439921at2759"/>
<evidence type="ECO:0000256" key="3">
    <source>
        <dbReference type="ARBA" id="ARBA00006102"/>
    </source>
</evidence>
<evidence type="ECO:0000256" key="2">
    <source>
        <dbReference type="ARBA" id="ARBA00004308"/>
    </source>
</evidence>
<reference evidence="20 21" key="1">
    <citation type="submission" date="2016-07" db="EMBL/GenBank/DDBJ databases">
        <title>Pervasive Adenine N6-methylation of Active Genes in Fungi.</title>
        <authorList>
            <consortium name="DOE Joint Genome Institute"/>
            <person name="Mondo S.J."/>
            <person name="Dannebaum R.O."/>
            <person name="Kuo R.C."/>
            <person name="Labutti K."/>
            <person name="Haridas S."/>
            <person name="Kuo A."/>
            <person name="Salamov A."/>
            <person name="Ahrendt S.R."/>
            <person name="Lipzen A."/>
            <person name="Sullivan W."/>
            <person name="Andreopoulos W.B."/>
            <person name="Clum A."/>
            <person name="Lindquist E."/>
            <person name="Daum C."/>
            <person name="Ramamoorthy G.K."/>
            <person name="Gryganskyi A."/>
            <person name="Culley D."/>
            <person name="Magnuson J.K."/>
            <person name="James T.Y."/>
            <person name="O'Malley M.A."/>
            <person name="Stajich J.E."/>
            <person name="Spatafora J.W."/>
            <person name="Visel A."/>
            <person name="Grigoriev I.V."/>
        </authorList>
    </citation>
    <scope>NUCLEOTIDE SEQUENCE [LARGE SCALE GENOMIC DNA]</scope>
    <source>
        <strain evidence="20 21">CBS 115471</strain>
    </source>
</reference>
<comment type="caution">
    <text evidence="20">The sequence shown here is derived from an EMBL/GenBank/DDBJ whole genome shotgun (WGS) entry which is preliminary data.</text>
</comment>
<dbReference type="GO" id="GO:0004485">
    <property type="term" value="F:methylcrotonoyl-CoA carboxylase activity"/>
    <property type="evidence" value="ECO:0007669"/>
    <property type="project" value="UniProtKB-EC"/>
</dbReference>